<sequence>MERNCKWKWQLVELSEYLCFCAGFIAIEIEDEIDCTGSKSAEDMDIEVDHYAVLGLPSGEEGFKLSEKEISKAYRLKALELHPDKRPDDPNADANFQKLKTSYDPQG</sequence>
<organism evidence="3 4">
    <name type="scientific">Ilex paraguariensis</name>
    <name type="common">yerba mate</name>
    <dbReference type="NCBI Taxonomy" id="185542"/>
    <lineage>
        <taxon>Eukaryota</taxon>
        <taxon>Viridiplantae</taxon>
        <taxon>Streptophyta</taxon>
        <taxon>Embryophyta</taxon>
        <taxon>Tracheophyta</taxon>
        <taxon>Spermatophyta</taxon>
        <taxon>Magnoliopsida</taxon>
        <taxon>eudicotyledons</taxon>
        <taxon>Gunneridae</taxon>
        <taxon>Pentapetalae</taxon>
        <taxon>asterids</taxon>
        <taxon>campanulids</taxon>
        <taxon>Aquifoliales</taxon>
        <taxon>Aquifoliaceae</taxon>
        <taxon>Ilex</taxon>
    </lineage>
</organism>
<dbReference type="SMART" id="SM00271">
    <property type="entry name" value="DnaJ"/>
    <property type="match status" value="1"/>
</dbReference>
<dbReference type="Gene3D" id="1.10.287.110">
    <property type="entry name" value="DnaJ domain"/>
    <property type="match status" value="1"/>
</dbReference>
<reference evidence="3 4" key="1">
    <citation type="submission" date="2024-02" db="EMBL/GenBank/DDBJ databases">
        <authorList>
            <person name="Vignale AGUSTIN F."/>
            <person name="Sosa J E."/>
            <person name="Modenutti C."/>
        </authorList>
    </citation>
    <scope>NUCLEOTIDE SEQUENCE [LARGE SCALE GENOMIC DNA]</scope>
</reference>
<dbReference type="CDD" id="cd06257">
    <property type="entry name" value="DnaJ"/>
    <property type="match status" value="1"/>
</dbReference>
<comment type="caution">
    <text evidence="3">The sequence shown here is derived from an EMBL/GenBank/DDBJ whole genome shotgun (WGS) entry which is preliminary data.</text>
</comment>
<proteinExistence type="predicted"/>
<dbReference type="PANTHER" id="PTHR45098">
    <property type="entry name" value="DNAJ DOMAIN CONTAINING PROTEIN, EXPRESSED"/>
    <property type="match status" value="1"/>
</dbReference>
<dbReference type="SUPFAM" id="SSF46565">
    <property type="entry name" value="Chaperone J-domain"/>
    <property type="match status" value="1"/>
</dbReference>
<feature type="compositionally biased region" description="Polar residues" evidence="1">
    <location>
        <begin position="98"/>
        <end position="107"/>
    </location>
</feature>
<evidence type="ECO:0000313" key="4">
    <source>
        <dbReference type="Proteomes" id="UP001642360"/>
    </source>
</evidence>
<gene>
    <name evidence="3" type="ORF">ILEXP_LOCUS56499</name>
</gene>
<dbReference type="PANTHER" id="PTHR45098:SF1">
    <property type="entry name" value="DNAJ DOMAIN CONTAINING PROTEIN, EXPRESSED"/>
    <property type="match status" value="1"/>
</dbReference>
<dbReference type="EMBL" id="CAUOFW020009501">
    <property type="protein sequence ID" value="CAK9186017.1"/>
    <property type="molecule type" value="Genomic_DNA"/>
</dbReference>
<dbReference type="AlphaFoldDB" id="A0ABC8UY42"/>
<evidence type="ECO:0000259" key="2">
    <source>
        <dbReference type="PROSITE" id="PS50076"/>
    </source>
</evidence>
<dbReference type="Proteomes" id="UP001642360">
    <property type="component" value="Unassembled WGS sequence"/>
</dbReference>
<evidence type="ECO:0000313" key="3">
    <source>
        <dbReference type="EMBL" id="CAK9186017.1"/>
    </source>
</evidence>
<protein>
    <recommendedName>
        <fullName evidence="2">J domain-containing protein</fullName>
    </recommendedName>
</protein>
<feature type="domain" description="J" evidence="2">
    <location>
        <begin position="49"/>
        <end position="107"/>
    </location>
</feature>
<name>A0ABC8UY42_9AQUA</name>
<accession>A0ABC8UY42</accession>
<dbReference type="PROSITE" id="PS50076">
    <property type="entry name" value="DNAJ_2"/>
    <property type="match status" value="1"/>
</dbReference>
<keyword evidence="4" id="KW-1185">Reference proteome</keyword>
<dbReference type="InterPro" id="IPR001623">
    <property type="entry name" value="DnaJ_domain"/>
</dbReference>
<dbReference type="Pfam" id="PF00226">
    <property type="entry name" value="DnaJ"/>
    <property type="match status" value="1"/>
</dbReference>
<dbReference type="InterPro" id="IPR036869">
    <property type="entry name" value="J_dom_sf"/>
</dbReference>
<feature type="region of interest" description="Disordered" evidence="1">
    <location>
        <begin position="82"/>
        <end position="107"/>
    </location>
</feature>
<evidence type="ECO:0000256" key="1">
    <source>
        <dbReference type="SAM" id="MobiDB-lite"/>
    </source>
</evidence>